<reference evidence="14" key="1">
    <citation type="journal article" date="2012" name="Genome Biol. Evol.">
        <title>Evidence against Equimolarity of Large Repeat Arrangements and a Predominant Master Circle Structure of the Mitochondrial Genome from a Monkeyflower (Mimulus guttatus) Lineage with Cryptic CMS.</title>
        <authorList>
            <person name="Mower J.P."/>
            <person name="Case A.L."/>
            <person name="Floro E.R."/>
            <person name="Willis J.H."/>
        </authorList>
    </citation>
    <scope>NUCLEOTIDE SEQUENCE</scope>
    <source>
        <strain evidence="14">IM62</strain>
    </source>
</reference>
<keyword evidence="6" id="KW-0375">Hydrogen ion transport</keyword>
<evidence type="ECO:0000256" key="10">
    <source>
        <dbReference type="ARBA" id="ARBA00023310"/>
    </source>
</evidence>
<evidence type="ECO:0000256" key="1">
    <source>
        <dbReference type="ARBA" id="ARBA00004141"/>
    </source>
</evidence>
<comment type="similarity">
    <text evidence="2">Belongs to the ATPase A chain family.</text>
</comment>
<dbReference type="GO" id="GO:0015986">
    <property type="term" value="P:proton motive force-driven ATP synthesis"/>
    <property type="evidence" value="ECO:0007669"/>
    <property type="project" value="InterPro"/>
</dbReference>
<dbReference type="EMBL" id="JN098455">
    <property type="protein sequence ID" value="AEK26545.1"/>
    <property type="molecule type" value="Genomic_DNA"/>
</dbReference>
<feature type="compositionally biased region" description="Low complexity" evidence="12">
    <location>
        <begin position="16"/>
        <end position="46"/>
    </location>
</feature>
<geneLocation type="mitochondrion" evidence="14"/>
<organism evidence="14">
    <name type="scientific">Erythranthe guttata</name>
    <name type="common">Yellow monkey flower</name>
    <name type="synonym">Mimulus guttatus</name>
    <dbReference type="NCBI Taxonomy" id="4155"/>
    <lineage>
        <taxon>Eukaryota</taxon>
        <taxon>Viridiplantae</taxon>
        <taxon>Streptophyta</taxon>
        <taxon>Embryophyta</taxon>
        <taxon>Tracheophyta</taxon>
        <taxon>Spermatophyta</taxon>
        <taxon>Magnoliopsida</taxon>
        <taxon>eudicotyledons</taxon>
        <taxon>Gunneridae</taxon>
        <taxon>Pentapetalae</taxon>
        <taxon>asterids</taxon>
        <taxon>lamiids</taxon>
        <taxon>Lamiales</taxon>
        <taxon>Phrymaceae</taxon>
        <taxon>Erythranthe</taxon>
    </lineage>
</organism>
<keyword evidence="8" id="KW-0406">Ion transport</keyword>
<evidence type="ECO:0000256" key="9">
    <source>
        <dbReference type="ARBA" id="ARBA00023136"/>
    </source>
</evidence>
<proteinExistence type="inferred from homology"/>
<dbReference type="GO" id="GO:0015078">
    <property type="term" value="F:proton transmembrane transporter activity"/>
    <property type="evidence" value="ECO:0007669"/>
    <property type="project" value="InterPro"/>
</dbReference>
<gene>
    <name evidence="14" type="primary">ORF387</name>
</gene>
<sequence>MFHNFRRIFRKDENSLHSSSSDTASTSSINPSGTSSTTSTRITNPTDRSTTIIIITDYSFQASDTQGSSPDSSDGIGIFEDLPGLNPSSERIVELQSDIREKLGELMANKSAQDVLVAAEALHGESNDIPFLEHLLDDLNRNGIGGEAYKDALDIAGIVPSPLEQFSILPLIPMKIGNLYFSFTNPSLFMLLTLSLVLLFVHFVTKKGGGNSVPNAWQSLVELIYDFVPNLVNEQIGGLSGNVKQKFFPSKMQKTTDSSSRKRLESSNSLMNFASSGDSGDDDSNDPHKRRKLPVSSNTIDASIALLRRLILELLDETTNPSLRDNNPPNPRTFNCAIRDALEERFGHSRYNWRRVAQMLSLATELTLQGEQSSFFLRVLSLVRGED</sequence>
<evidence type="ECO:0000256" key="3">
    <source>
        <dbReference type="ARBA" id="ARBA00022448"/>
    </source>
</evidence>
<evidence type="ECO:0000256" key="2">
    <source>
        <dbReference type="ARBA" id="ARBA00006810"/>
    </source>
</evidence>
<feature type="region of interest" description="Disordered" evidence="12">
    <location>
        <begin position="13"/>
        <end position="46"/>
    </location>
</feature>
<feature type="compositionally biased region" description="Low complexity" evidence="12">
    <location>
        <begin position="67"/>
        <end position="78"/>
    </location>
</feature>
<keyword evidence="4" id="KW-0138">CF(0)</keyword>
<dbReference type="AlphaFoldDB" id="I1T1W6"/>
<comment type="subcellular location">
    <subcellularLocation>
        <location evidence="1">Membrane</location>
        <topology evidence="1">Multi-pass membrane protein</topology>
    </subcellularLocation>
</comment>
<dbReference type="PANTHER" id="PTHR11410">
    <property type="entry name" value="ATP SYNTHASE SUBUNIT A"/>
    <property type="match status" value="1"/>
</dbReference>
<protein>
    <recommendedName>
        <fullName evidence="11">F-ATPase protein 6</fullName>
    </recommendedName>
</protein>
<name>I1T1W6_ERYGU</name>
<feature type="region of interest" description="Disordered" evidence="12">
    <location>
        <begin position="62"/>
        <end position="83"/>
    </location>
</feature>
<dbReference type="GO" id="GO:0045259">
    <property type="term" value="C:proton-transporting ATP synthase complex"/>
    <property type="evidence" value="ECO:0007669"/>
    <property type="project" value="UniProtKB-KW"/>
</dbReference>
<evidence type="ECO:0000256" key="4">
    <source>
        <dbReference type="ARBA" id="ARBA00022547"/>
    </source>
</evidence>
<evidence type="ECO:0000256" key="8">
    <source>
        <dbReference type="ARBA" id="ARBA00023065"/>
    </source>
</evidence>
<dbReference type="InterPro" id="IPR045083">
    <property type="entry name" value="ATP_synth_F0_asu_bact/mt"/>
</dbReference>
<dbReference type="PANTHER" id="PTHR11410:SF0">
    <property type="entry name" value="ATP SYNTHASE SUBUNIT A"/>
    <property type="match status" value="1"/>
</dbReference>
<keyword evidence="3" id="KW-0813">Transport</keyword>
<keyword evidence="14" id="KW-0496">Mitochondrion</keyword>
<keyword evidence="5 13" id="KW-0812">Transmembrane</keyword>
<accession>I1T1W6</accession>
<evidence type="ECO:0000256" key="12">
    <source>
        <dbReference type="SAM" id="MobiDB-lite"/>
    </source>
</evidence>
<evidence type="ECO:0000256" key="11">
    <source>
        <dbReference type="ARBA" id="ARBA00032954"/>
    </source>
</evidence>
<dbReference type="OrthoDB" id="994699at2759"/>
<dbReference type="GeneID" id="13080186"/>
<evidence type="ECO:0000256" key="5">
    <source>
        <dbReference type="ARBA" id="ARBA00022692"/>
    </source>
</evidence>
<evidence type="ECO:0000313" key="14">
    <source>
        <dbReference type="EMBL" id="AEK26545.1"/>
    </source>
</evidence>
<evidence type="ECO:0000256" key="13">
    <source>
        <dbReference type="SAM" id="Phobius"/>
    </source>
</evidence>
<feature type="transmembrane region" description="Helical" evidence="13">
    <location>
        <begin position="179"/>
        <end position="204"/>
    </location>
</feature>
<evidence type="ECO:0000256" key="6">
    <source>
        <dbReference type="ARBA" id="ARBA00022781"/>
    </source>
</evidence>
<feature type="region of interest" description="Disordered" evidence="12">
    <location>
        <begin position="271"/>
        <end position="294"/>
    </location>
</feature>
<evidence type="ECO:0000256" key="7">
    <source>
        <dbReference type="ARBA" id="ARBA00022989"/>
    </source>
</evidence>
<keyword evidence="7 13" id="KW-1133">Transmembrane helix</keyword>
<keyword evidence="9 13" id="KW-0472">Membrane</keyword>
<dbReference type="RefSeq" id="YP_006460162.1">
    <property type="nucleotide sequence ID" value="NC_018041.1"/>
</dbReference>
<keyword evidence="10" id="KW-0066">ATP synthesis</keyword>